<evidence type="ECO:0000256" key="1">
    <source>
        <dbReference type="SAM" id="MobiDB-lite"/>
    </source>
</evidence>
<protein>
    <recommendedName>
        <fullName evidence="4">Leucine rich adaptor protein 1</fullName>
    </recommendedName>
</protein>
<gene>
    <name evidence="2" type="ORF">F2P81_005439</name>
</gene>
<dbReference type="Proteomes" id="UP000438429">
    <property type="component" value="Unassembled WGS sequence"/>
</dbReference>
<dbReference type="PANTHER" id="PTHR33767">
    <property type="entry name" value="LEUCINE RICH ADAPTOR PROTEIN 1-LIKE"/>
    <property type="match status" value="1"/>
</dbReference>
<proteinExistence type="predicted"/>
<dbReference type="InterPro" id="IPR039499">
    <property type="entry name" value="LURA1/LRA25"/>
</dbReference>
<feature type="region of interest" description="Disordered" evidence="1">
    <location>
        <begin position="223"/>
        <end position="257"/>
    </location>
</feature>
<sequence length="461" mass="50307">MMSDSVRVSTQSDVIHYRSSHLTIYKLLQLLLFWQFRRVFYFDSPNRTQPAVPRARLTLFRCLREEASPFRADAKLSAAHDTGKETGRKSLDEKIRKLKMEMAHLRSVDVKILQQLLAVHEGIEAVKWLLEERSTMTSRCSSLTSSQYSLGEGPDTSWRGSWSSLQDPNDKLDNISIGSYLDTLANDMDEYCPSSSESVICSTTPLVSDVTAGGRTAGGTVAPVTGAGVGGRSGTEVGSGIRPGANENGVRAGNGTEVKGGPGIGLISAVSGTGIAGTATGKPAVPVNSAQAKSEGPKQDAPVWTKAAETAKGSPISKDNIQAQTIKVNGVREKQTGSPARPSLTEKLGTGQSPKLKPYKNGKFELDTCKMNGKMHLEYDAHWRWVQSQEDVTFLQYSRRINKYYYKFCVSPRKLPLTPVDDENDIEDRALILVDVSLIEKNIVPTVHVCVFVELTPSVIN</sequence>
<organism evidence="2 3">
    <name type="scientific">Scophthalmus maximus</name>
    <name type="common">Turbot</name>
    <name type="synonym">Psetta maxima</name>
    <dbReference type="NCBI Taxonomy" id="52904"/>
    <lineage>
        <taxon>Eukaryota</taxon>
        <taxon>Metazoa</taxon>
        <taxon>Chordata</taxon>
        <taxon>Craniata</taxon>
        <taxon>Vertebrata</taxon>
        <taxon>Euteleostomi</taxon>
        <taxon>Actinopterygii</taxon>
        <taxon>Neopterygii</taxon>
        <taxon>Teleostei</taxon>
        <taxon>Neoteleostei</taxon>
        <taxon>Acanthomorphata</taxon>
        <taxon>Carangaria</taxon>
        <taxon>Pleuronectiformes</taxon>
        <taxon>Pleuronectoidei</taxon>
        <taxon>Scophthalmidae</taxon>
        <taxon>Scophthalmus</taxon>
    </lineage>
</organism>
<name>A0A6A4T6G8_SCOMX</name>
<dbReference type="GO" id="GO:0043123">
    <property type="term" value="P:positive regulation of canonical NF-kappaB signal transduction"/>
    <property type="evidence" value="ECO:0007669"/>
    <property type="project" value="InterPro"/>
</dbReference>
<comment type="caution">
    <text evidence="2">The sequence shown here is derived from an EMBL/GenBank/DDBJ whole genome shotgun (WGS) entry which is preliminary data.</text>
</comment>
<accession>A0A6A4T6G8</accession>
<dbReference type="EMBL" id="VEVO01000005">
    <property type="protein sequence ID" value="KAF0041907.1"/>
    <property type="molecule type" value="Genomic_DNA"/>
</dbReference>
<dbReference type="GO" id="GO:0001819">
    <property type="term" value="P:positive regulation of cytokine production"/>
    <property type="evidence" value="ECO:0007669"/>
    <property type="project" value="TreeGrafter"/>
</dbReference>
<evidence type="ECO:0008006" key="4">
    <source>
        <dbReference type="Google" id="ProtNLM"/>
    </source>
</evidence>
<evidence type="ECO:0000313" key="2">
    <source>
        <dbReference type="EMBL" id="KAF0041907.1"/>
    </source>
</evidence>
<evidence type="ECO:0000313" key="3">
    <source>
        <dbReference type="Proteomes" id="UP000438429"/>
    </source>
</evidence>
<dbReference type="AlphaFoldDB" id="A0A6A4T6G8"/>
<dbReference type="PANTHER" id="PTHR33767:SF2">
    <property type="entry name" value="LEUCINE RICH ADAPTOR PROTEIN 1"/>
    <property type="match status" value="1"/>
</dbReference>
<feature type="region of interest" description="Disordered" evidence="1">
    <location>
        <begin position="330"/>
        <end position="353"/>
    </location>
</feature>
<dbReference type="InterPro" id="IPR037443">
    <property type="entry name" value="LURAP1"/>
</dbReference>
<dbReference type="Pfam" id="PF14854">
    <property type="entry name" value="LURAP"/>
    <property type="match status" value="1"/>
</dbReference>
<reference evidence="2 3" key="1">
    <citation type="submission" date="2019-06" db="EMBL/GenBank/DDBJ databases">
        <title>Draft genomes of female and male turbot (Scophthalmus maximus).</title>
        <authorList>
            <person name="Xu H."/>
            <person name="Xu X.-W."/>
            <person name="Shao C."/>
            <person name="Chen S."/>
        </authorList>
    </citation>
    <scope>NUCLEOTIDE SEQUENCE [LARGE SCALE GENOMIC DNA]</scope>
    <source>
        <strain evidence="2">Ysfricsl-2016a</strain>
        <tissue evidence="2">Blood</tissue>
    </source>
</reference>